<dbReference type="RefSeq" id="WP_191101227.1">
    <property type="nucleotide sequence ID" value="NZ_JACXXH010000003.1"/>
</dbReference>
<accession>A0ABR8LSU5</accession>
<reference evidence="1 2" key="1">
    <citation type="submission" date="2020-09" db="EMBL/GenBank/DDBJ databases">
        <title>Bacillus nautilus sp. nov., Chryseoglobus crepusculi sp. nov, and Psychrobacter noctis sp. nov., isolated from deep-sea sponges from the equatorial Atlantic.</title>
        <authorList>
            <person name="Stennett H.L."/>
            <person name="Williams S.E."/>
        </authorList>
    </citation>
    <scope>NUCLEOTIDE SEQUENCE [LARGE SCALE GENOMIC DNA]</scope>
    <source>
        <strain evidence="1 2">28M-24</strain>
    </source>
</reference>
<dbReference type="Pfam" id="PF11325">
    <property type="entry name" value="DUF3127"/>
    <property type="match status" value="1"/>
</dbReference>
<gene>
    <name evidence="1" type="ORF">IEG06_07385</name>
</gene>
<name>A0ABR8LSU5_9FLAO</name>
<keyword evidence="2" id="KW-1185">Reference proteome</keyword>
<protein>
    <submittedName>
        <fullName evidence="1">DUF3127 domain-containing protein</fullName>
    </submittedName>
</protein>
<sequence>MDEINKYENQESISEYSKHLNDSNPICEYNAFSFKSVCNMKTIELWLERYRGFYDDVVTILEDKRYASKLNSIEVLMKKDFEVLYGKLDILSRLYKKEAYFRQQLDNYNGVKDSVLKLENWFSYQVENKNEYQLFSSVFYDSRELTHYRLELDELTLNPEDFKYTLKYMGIIEEAKAIHFEGKIKSIDDLEVYKKTENTRAYTRRKIVLSIDDFCCSEFQVVFTDGRVKHLDNLSVGQFVKVFARLTGGELQNSEGTKGYKHHLYGWRVEILDAKPKVKKNTKEMDLYYKYILPLPF</sequence>
<comment type="caution">
    <text evidence="1">The sequence shown here is derived from an EMBL/GenBank/DDBJ whole genome shotgun (WGS) entry which is preliminary data.</text>
</comment>
<dbReference type="InterPro" id="IPR021474">
    <property type="entry name" value="DUF3127"/>
</dbReference>
<evidence type="ECO:0000313" key="1">
    <source>
        <dbReference type="EMBL" id="MBD3863270.1"/>
    </source>
</evidence>
<dbReference type="EMBL" id="JACXXH010000003">
    <property type="protein sequence ID" value="MBD3863270.1"/>
    <property type="molecule type" value="Genomic_DNA"/>
</dbReference>
<evidence type="ECO:0000313" key="2">
    <source>
        <dbReference type="Proteomes" id="UP000627521"/>
    </source>
</evidence>
<dbReference type="Proteomes" id="UP000627521">
    <property type="component" value="Unassembled WGS sequence"/>
</dbReference>
<organism evidence="1 2">
    <name type="scientific">Olleya marilimosa</name>
    <dbReference type="NCBI Taxonomy" id="272164"/>
    <lineage>
        <taxon>Bacteria</taxon>
        <taxon>Pseudomonadati</taxon>
        <taxon>Bacteroidota</taxon>
        <taxon>Flavobacteriia</taxon>
        <taxon>Flavobacteriales</taxon>
        <taxon>Flavobacteriaceae</taxon>
    </lineage>
</organism>
<proteinExistence type="predicted"/>